<evidence type="ECO:0000313" key="2">
    <source>
        <dbReference type="Proteomes" id="UP000178534"/>
    </source>
</evidence>
<name>A0A1G2DIL1_9BACT</name>
<organism evidence="1 2">
    <name type="scientific">Candidatus Lloydbacteria bacterium RIFCSPLOWO2_01_FULL_50_20</name>
    <dbReference type="NCBI Taxonomy" id="1798665"/>
    <lineage>
        <taxon>Bacteria</taxon>
        <taxon>Candidatus Lloydiibacteriota</taxon>
    </lineage>
</organism>
<proteinExistence type="predicted"/>
<gene>
    <name evidence="1" type="ORF">A2942_00980</name>
</gene>
<protein>
    <submittedName>
        <fullName evidence="1">Uncharacterized protein</fullName>
    </submittedName>
</protein>
<dbReference type="EMBL" id="MHLP01000007">
    <property type="protein sequence ID" value="OGZ13406.1"/>
    <property type="molecule type" value="Genomic_DNA"/>
</dbReference>
<reference evidence="1 2" key="1">
    <citation type="journal article" date="2016" name="Nat. Commun.">
        <title>Thousands of microbial genomes shed light on interconnected biogeochemical processes in an aquifer system.</title>
        <authorList>
            <person name="Anantharaman K."/>
            <person name="Brown C.T."/>
            <person name="Hug L.A."/>
            <person name="Sharon I."/>
            <person name="Castelle C.J."/>
            <person name="Probst A.J."/>
            <person name="Thomas B.C."/>
            <person name="Singh A."/>
            <person name="Wilkins M.J."/>
            <person name="Karaoz U."/>
            <person name="Brodie E.L."/>
            <person name="Williams K.H."/>
            <person name="Hubbard S.S."/>
            <person name="Banfield J.F."/>
        </authorList>
    </citation>
    <scope>NUCLEOTIDE SEQUENCE [LARGE SCALE GENOMIC DNA]</scope>
</reference>
<dbReference type="Proteomes" id="UP000178534">
    <property type="component" value="Unassembled WGS sequence"/>
</dbReference>
<dbReference type="AlphaFoldDB" id="A0A1G2DIL1"/>
<accession>A0A1G2DIL1</accession>
<comment type="caution">
    <text evidence="1">The sequence shown here is derived from an EMBL/GenBank/DDBJ whole genome shotgun (WGS) entry which is preliminary data.</text>
</comment>
<evidence type="ECO:0000313" key="1">
    <source>
        <dbReference type="EMBL" id="OGZ13406.1"/>
    </source>
</evidence>
<sequence length="100" mass="11639">MGRCQVPLEPYDWWNYSAPVCPPEWVEKRVCETGRSVDWQNVFWSGIVASAIFYRTRPAKPEENEEGFITHVLPGSYEVSKTDWLEKISDLEKPPGDGYW</sequence>
<dbReference type="STRING" id="1798665.A2942_00980"/>